<keyword evidence="1" id="KW-0805">Transcription regulation</keyword>
<dbReference type="AlphaFoldDB" id="A0A5C7EI52"/>
<dbReference type="RefSeq" id="WP_147800939.1">
    <property type="nucleotide sequence ID" value="NZ_VPFL01000027.1"/>
</dbReference>
<evidence type="ECO:0000313" key="6">
    <source>
        <dbReference type="Proteomes" id="UP000321201"/>
    </source>
</evidence>
<comment type="caution">
    <text evidence="5">The sequence shown here is derived from an EMBL/GenBank/DDBJ whole genome shotgun (WGS) entry which is preliminary data.</text>
</comment>
<dbReference type="PRINTS" id="PR00033">
    <property type="entry name" value="HTHASNC"/>
</dbReference>
<dbReference type="Gene3D" id="3.30.70.920">
    <property type="match status" value="1"/>
</dbReference>
<dbReference type="FunCoup" id="A0A5C7EI52">
    <property type="interactions" value="339"/>
</dbReference>
<keyword evidence="3" id="KW-0804">Transcription</keyword>
<keyword evidence="2" id="KW-0238">DNA-binding</keyword>
<dbReference type="Proteomes" id="UP000321201">
    <property type="component" value="Unassembled WGS sequence"/>
</dbReference>
<dbReference type="SMART" id="SM00344">
    <property type="entry name" value="HTH_ASNC"/>
    <property type="match status" value="1"/>
</dbReference>
<dbReference type="InterPro" id="IPR000485">
    <property type="entry name" value="AsnC-type_HTH_dom"/>
</dbReference>
<dbReference type="GO" id="GO:0043565">
    <property type="term" value="F:sequence-specific DNA binding"/>
    <property type="evidence" value="ECO:0007669"/>
    <property type="project" value="InterPro"/>
</dbReference>
<dbReference type="PROSITE" id="PS50956">
    <property type="entry name" value="HTH_ASNC_2"/>
    <property type="match status" value="1"/>
</dbReference>
<evidence type="ECO:0000256" key="2">
    <source>
        <dbReference type="ARBA" id="ARBA00023125"/>
    </source>
</evidence>
<dbReference type="InterPro" id="IPR019887">
    <property type="entry name" value="Tscrpt_reg_AsnC/Lrp_C"/>
</dbReference>
<dbReference type="PANTHER" id="PTHR30154">
    <property type="entry name" value="LEUCINE-RESPONSIVE REGULATORY PROTEIN"/>
    <property type="match status" value="1"/>
</dbReference>
<dbReference type="SUPFAM" id="SSF54909">
    <property type="entry name" value="Dimeric alpha+beta barrel"/>
    <property type="match status" value="1"/>
</dbReference>
<dbReference type="InterPro" id="IPR011991">
    <property type="entry name" value="ArsR-like_HTH"/>
</dbReference>
<dbReference type="InterPro" id="IPR036388">
    <property type="entry name" value="WH-like_DNA-bd_sf"/>
</dbReference>
<dbReference type="GO" id="GO:0005829">
    <property type="term" value="C:cytosol"/>
    <property type="evidence" value="ECO:0007669"/>
    <property type="project" value="TreeGrafter"/>
</dbReference>
<dbReference type="InParanoid" id="A0A5C7EI52"/>
<dbReference type="Pfam" id="PF01037">
    <property type="entry name" value="AsnC_trans_reg"/>
    <property type="match status" value="1"/>
</dbReference>
<dbReference type="GO" id="GO:0006355">
    <property type="term" value="P:regulation of DNA-templated transcription"/>
    <property type="evidence" value="ECO:0007669"/>
    <property type="project" value="UniProtKB-ARBA"/>
</dbReference>
<protein>
    <submittedName>
        <fullName evidence="5">Lrp/AsnC family transcriptional regulator</fullName>
    </submittedName>
</protein>
<evidence type="ECO:0000313" key="5">
    <source>
        <dbReference type="EMBL" id="TXF10533.1"/>
    </source>
</evidence>
<dbReference type="SUPFAM" id="SSF46785">
    <property type="entry name" value="Winged helix' DNA-binding domain"/>
    <property type="match status" value="1"/>
</dbReference>
<proteinExistence type="predicted"/>
<dbReference type="EMBL" id="VPFL01000027">
    <property type="protein sequence ID" value="TXF10533.1"/>
    <property type="molecule type" value="Genomic_DNA"/>
</dbReference>
<feature type="domain" description="HTH asnC-type" evidence="4">
    <location>
        <begin position="6"/>
        <end position="67"/>
    </location>
</feature>
<sequence length="155" mass="17409">MPNIALDAVDRRILEVLQQEARIPNVALAERVHLSPSPCLRRVRELERSGVIQRYVALLNPLALGLTVSVFIQVALEKQVESALEAFERAIRERPEVMECYLMTGEADYLLRVVVPDVPSLERFIVDFLSKVPGVGNIKSSFALKQVKYNTALPL</sequence>
<dbReference type="InterPro" id="IPR011008">
    <property type="entry name" value="Dimeric_a/b-barrel"/>
</dbReference>
<gene>
    <name evidence="5" type="ORF">FR698_14635</name>
</gene>
<dbReference type="PANTHER" id="PTHR30154:SF34">
    <property type="entry name" value="TRANSCRIPTIONAL REGULATOR AZLB"/>
    <property type="match status" value="1"/>
</dbReference>
<organism evidence="5 6">
    <name type="scientific">Pelomicrobium methylotrophicum</name>
    <dbReference type="NCBI Taxonomy" id="2602750"/>
    <lineage>
        <taxon>Bacteria</taxon>
        <taxon>Pseudomonadati</taxon>
        <taxon>Pseudomonadota</taxon>
        <taxon>Hydrogenophilia</taxon>
        <taxon>Hydrogenophilia incertae sedis</taxon>
        <taxon>Pelomicrobium</taxon>
    </lineage>
</organism>
<evidence type="ECO:0000259" key="4">
    <source>
        <dbReference type="PROSITE" id="PS50956"/>
    </source>
</evidence>
<dbReference type="InterPro" id="IPR019888">
    <property type="entry name" value="Tscrpt_reg_AsnC-like"/>
</dbReference>
<dbReference type="OrthoDB" id="166264at2"/>
<dbReference type="Gene3D" id="1.10.10.10">
    <property type="entry name" value="Winged helix-like DNA-binding domain superfamily/Winged helix DNA-binding domain"/>
    <property type="match status" value="1"/>
</dbReference>
<keyword evidence="6" id="KW-1185">Reference proteome</keyword>
<dbReference type="InterPro" id="IPR036390">
    <property type="entry name" value="WH_DNA-bd_sf"/>
</dbReference>
<dbReference type="Pfam" id="PF13412">
    <property type="entry name" value="HTH_24"/>
    <property type="match status" value="1"/>
</dbReference>
<evidence type="ECO:0000256" key="1">
    <source>
        <dbReference type="ARBA" id="ARBA00023015"/>
    </source>
</evidence>
<dbReference type="CDD" id="cd00090">
    <property type="entry name" value="HTH_ARSR"/>
    <property type="match status" value="1"/>
</dbReference>
<dbReference type="GO" id="GO:0043200">
    <property type="term" value="P:response to amino acid"/>
    <property type="evidence" value="ECO:0007669"/>
    <property type="project" value="TreeGrafter"/>
</dbReference>
<name>A0A5C7EI52_9PROT</name>
<accession>A0A5C7EI52</accession>
<reference evidence="5 6" key="1">
    <citation type="submission" date="2019-08" db="EMBL/GenBank/DDBJ databases">
        <title>Pelomicrobium methylotrophicum gen. nov., sp. nov. a moderately thermophilic, facultatively anaerobic, lithoautotrophic and methylotrophic bacterium isolated from a terrestrial mud volcano.</title>
        <authorList>
            <person name="Slobodkina G.B."/>
            <person name="Merkel A.Y."/>
            <person name="Slobodkin A.I."/>
        </authorList>
    </citation>
    <scope>NUCLEOTIDE SEQUENCE [LARGE SCALE GENOMIC DNA]</scope>
    <source>
        <strain evidence="5 6">SM250</strain>
    </source>
</reference>
<evidence type="ECO:0000256" key="3">
    <source>
        <dbReference type="ARBA" id="ARBA00023163"/>
    </source>
</evidence>